<evidence type="ECO:0000256" key="4">
    <source>
        <dbReference type="PROSITE-ProRule" id="PRU01343"/>
    </source>
</evidence>
<evidence type="ECO:0000256" key="2">
    <source>
        <dbReference type="ARBA" id="ARBA00022771"/>
    </source>
</evidence>
<dbReference type="AlphaFoldDB" id="A0A6A6LQ70"/>
<feature type="compositionally biased region" description="Pro residues" evidence="5">
    <location>
        <begin position="11"/>
        <end position="24"/>
    </location>
</feature>
<proteinExistence type="predicted"/>
<protein>
    <recommendedName>
        <fullName evidence="6">GRF-type domain-containing protein</fullName>
    </recommendedName>
</protein>
<keyword evidence="2 4" id="KW-0863">Zinc-finger</keyword>
<evidence type="ECO:0000256" key="5">
    <source>
        <dbReference type="SAM" id="MobiDB-lite"/>
    </source>
</evidence>
<dbReference type="Proteomes" id="UP000467840">
    <property type="component" value="Chromosome 4"/>
</dbReference>
<keyword evidence="8" id="KW-1185">Reference proteome</keyword>
<sequence>MAECDLTSPFPSTPPPPSSPPLPALRPFSGPITLRETQEMTALAAEGKAIGPKNAPTKSKRNHSPPVLDQPPWVLLVCHLFDVLVVEARVLSSHPERRKILRGSSILALVKCNFFKWCDELANRAPMCPCGVGICSLNLSRGSTGPNGEEWYFACRIKKNHGACNFFQWVDSEVNTMMKRYVGAAINDLDNKEVSSNIVSESPVVEGDENTPNQPIFVISSEQDEVPNRDLIMQEVESEVLGFHGYGWLGRLAFRPSRCMKGLPVLPIFCCIFLSFDSVTISEDVNTSEIEGSFLLPDNASNTATDMPLSPTAVRDAQLLGGALQEASGLNEPSGITQDESKSILKEYGLALLNTIESMSPVRHGAMAKLAEATLKTLQDLSIEFGPIGEGVKTYIHSISRVASIERSIYKGLTPQELLKLLNSEQVQFENVSRRHAEAVAAYCASNNHFQSLRIEVSSVKDMLLHLEKRLFSCEAETLALKTRVDEISKDMLESKRSMEAASEKMEEALELERQRDTVIGEAKAALETARIYAYHNLPLPLHALRL</sequence>
<feature type="region of interest" description="Disordered" evidence="5">
    <location>
        <begin position="1"/>
        <end position="30"/>
    </location>
</feature>
<evidence type="ECO:0000256" key="3">
    <source>
        <dbReference type="ARBA" id="ARBA00022833"/>
    </source>
</evidence>
<dbReference type="PANTHER" id="PTHR33680:SF11">
    <property type="match status" value="1"/>
</dbReference>
<comment type="caution">
    <text evidence="7">The sequence shown here is derived from an EMBL/GenBank/DDBJ whole genome shotgun (WGS) entry which is preliminary data.</text>
</comment>
<name>A0A6A6LQ70_HEVBR</name>
<dbReference type="PROSITE" id="PS51999">
    <property type="entry name" value="ZF_GRF"/>
    <property type="match status" value="1"/>
</dbReference>
<keyword evidence="1" id="KW-0479">Metal-binding</keyword>
<evidence type="ECO:0000313" key="8">
    <source>
        <dbReference type="Proteomes" id="UP000467840"/>
    </source>
</evidence>
<evidence type="ECO:0000259" key="6">
    <source>
        <dbReference type="PROSITE" id="PS51999"/>
    </source>
</evidence>
<organism evidence="7 8">
    <name type="scientific">Hevea brasiliensis</name>
    <name type="common">Para rubber tree</name>
    <name type="synonym">Siphonia brasiliensis</name>
    <dbReference type="NCBI Taxonomy" id="3981"/>
    <lineage>
        <taxon>Eukaryota</taxon>
        <taxon>Viridiplantae</taxon>
        <taxon>Streptophyta</taxon>
        <taxon>Embryophyta</taxon>
        <taxon>Tracheophyta</taxon>
        <taxon>Spermatophyta</taxon>
        <taxon>Magnoliopsida</taxon>
        <taxon>eudicotyledons</taxon>
        <taxon>Gunneridae</taxon>
        <taxon>Pentapetalae</taxon>
        <taxon>rosids</taxon>
        <taxon>fabids</taxon>
        <taxon>Malpighiales</taxon>
        <taxon>Euphorbiaceae</taxon>
        <taxon>Crotonoideae</taxon>
        <taxon>Micrandreae</taxon>
        <taxon>Hevea</taxon>
    </lineage>
</organism>
<dbReference type="EMBL" id="JAAGAX010000010">
    <property type="protein sequence ID" value="KAF2301769.1"/>
    <property type="molecule type" value="Genomic_DNA"/>
</dbReference>
<reference evidence="7 8" key="1">
    <citation type="journal article" date="2020" name="Mol. Plant">
        <title>The Chromosome-Based Rubber Tree Genome Provides New Insights into Spurge Genome Evolution and Rubber Biosynthesis.</title>
        <authorList>
            <person name="Liu J."/>
            <person name="Shi C."/>
            <person name="Shi C.C."/>
            <person name="Li W."/>
            <person name="Zhang Q.J."/>
            <person name="Zhang Y."/>
            <person name="Li K."/>
            <person name="Lu H.F."/>
            <person name="Shi C."/>
            <person name="Zhu S.T."/>
            <person name="Xiao Z.Y."/>
            <person name="Nan H."/>
            <person name="Yue Y."/>
            <person name="Zhu X.G."/>
            <person name="Wu Y."/>
            <person name="Hong X.N."/>
            <person name="Fan G.Y."/>
            <person name="Tong Y."/>
            <person name="Zhang D."/>
            <person name="Mao C.L."/>
            <person name="Liu Y.L."/>
            <person name="Hao S.J."/>
            <person name="Liu W.Q."/>
            <person name="Lv M.Q."/>
            <person name="Zhang H.B."/>
            <person name="Liu Y."/>
            <person name="Hu-Tang G.R."/>
            <person name="Wang J.P."/>
            <person name="Wang J.H."/>
            <person name="Sun Y.H."/>
            <person name="Ni S.B."/>
            <person name="Chen W.B."/>
            <person name="Zhang X.C."/>
            <person name="Jiao Y.N."/>
            <person name="Eichler E.E."/>
            <person name="Li G.H."/>
            <person name="Liu X."/>
            <person name="Gao L.Z."/>
        </authorList>
    </citation>
    <scope>NUCLEOTIDE SEQUENCE [LARGE SCALE GENOMIC DNA]</scope>
    <source>
        <strain evidence="8">cv. GT1</strain>
        <tissue evidence="7">Leaf</tissue>
    </source>
</reference>
<keyword evidence="3" id="KW-0862">Zinc</keyword>
<dbReference type="GO" id="GO:0008270">
    <property type="term" value="F:zinc ion binding"/>
    <property type="evidence" value="ECO:0007669"/>
    <property type="project" value="UniProtKB-KW"/>
</dbReference>
<dbReference type="Pfam" id="PF06839">
    <property type="entry name" value="Zn_ribbon_GRF"/>
    <property type="match status" value="1"/>
</dbReference>
<dbReference type="InterPro" id="IPR010666">
    <property type="entry name" value="Znf_GRF"/>
</dbReference>
<accession>A0A6A6LQ70</accession>
<feature type="domain" description="GRF-type" evidence="6">
    <location>
        <begin position="128"/>
        <end position="173"/>
    </location>
</feature>
<dbReference type="PANTHER" id="PTHR33680">
    <property type="entry name" value="OS07G0190500 PROTEIN"/>
    <property type="match status" value="1"/>
</dbReference>
<evidence type="ECO:0000256" key="1">
    <source>
        <dbReference type="ARBA" id="ARBA00022723"/>
    </source>
</evidence>
<gene>
    <name evidence="7" type="ORF">GH714_028999</name>
</gene>
<evidence type="ECO:0000313" key="7">
    <source>
        <dbReference type="EMBL" id="KAF2301769.1"/>
    </source>
</evidence>